<accession>A0A316GLM0</accession>
<evidence type="ECO:0000256" key="7">
    <source>
        <dbReference type="ARBA" id="ARBA00023098"/>
    </source>
</evidence>
<keyword evidence="6" id="KW-0560">Oxidoreductase</keyword>
<dbReference type="Pfam" id="PF05199">
    <property type="entry name" value="GMC_oxred_C"/>
    <property type="match status" value="1"/>
</dbReference>
<comment type="cofactor">
    <cofactor evidence="1">
        <name>FAD</name>
        <dbReference type="ChEBI" id="CHEBI:57692"/>
    </cofactor>
</comment>
<keyword evidence="10" id="KW-0413">Isomerase</keyword>
<dbReference type="InterPro" id="IPR052542">
    <property type="entry name" value="Cholesterol_Oxidase"/>
</dbReference>
<proteinExistence type="inferred from homology"/>
<sequence>MDTETIIIGAGFGGAVAALRLGQAGVNTMLLERGRRWDIADPTIDATFSTFQDLDKRAEWMNSVSRTPAYEGVPIEPYVGVLEIVEAGEYKFLVGCGVGGGSHAYGGILIEPPKELWGKVFPHIEFEEMANVYFPRVIKEIGATEIPDDILNSSYYLGLKVFEEQAEKAGFPLVETTSNDMRDGRARFAMGIDWDRVREEIAGTRVGSTIGAQFWFGQNSGAKQTLDQNYLRRAEETGNVTVQTHHRTTAISEIPGGYKITADVINDSGKVLEVRELTCEKLFLAAGVLGTTELLLRAKKSGSLGRLDPAVGQGLGNDGDTFTIRTELPEKTNPHLGGPGAIVVMNYENPIYPCVMMRAPLPRFEQDYPNLDSMANFIFAMTPHRGSMELDANDKLVVNFDPDIEAQKAAIHLVQRFVDANGGVANPPSAQITGHQLGGACMGTVCDDAGRVKGHPGLYVVDGALIPGSSTCVNPALTIAGIAERCMELVLAQDFVAS</sequence>
<dbReference type="InterPro" id="IPR007867">
    <property type="entry name" value="GMC_OxRtase_C"/>
</dbReference>
<dbReference type="PANTHER" id="PTHR47470">
    <property type="entry name" value="CHOLESTEROL OXIDASE"/>
    <property type="match status" value="1"/>
</dbReference>
<evidence type="ECO:0000256" key="4">
    <source>
        <dbReference type="ARBA" id="ARBA00022630"/>
    </source>
</evidence>
<evidence type="ECO:0000256" key="11">
    <source>
        <dbReference type="ARBA" id="ARBA00038856"/>
    </source>
</evidence>
<evidence type="ECO:0000256" key="14">
    <source>
        <dbReference type="ARBA" id="ARBA00049744"/>
    </source>
</evidence>
<dbReference type="GO" id="GO:0004769">
    <property type="term" value="F:steroid Delta-isomerase activity"/>
    <property type="evidence" value="ECO:0007669"/>
    <property type="project" value="UniProtKB-EC"/>
</dbReference>
<evidence type="ECO:0000256" key="12">
    <source>
        <dbReference type="ARBA" id="ARBA00049645"/>
    </source>
</evidence>
<evidence type="ECO:0000259" key="16">
    <source>
        <dbReference type="Pfam" id="PF05199"/>
    </source>
</evidence>
<evidence type="ECO:0000256" key="10">
    <source>
        <dbReference type="ARBA" id="ARBA00023235"/>
    </source>
</evidence>
<evidence type="ECO:0000256" key="13">
    <source>
        <dbReference type="ARBA" id="ARBA00049723"/>
    </source>
</evidence>
<reference evidence="17 18" key="1">
    <citation type="submission" date="2018-05" db="EMBL/GenBank/DDBJ databases">
        <title>Genomic Encyclopedia of Type Strains, Phase IV (KMG-IV): sequencing the most valuable type-strain genomes for metagenomic binning, comparative biology and taxonomic classification.</title>
        <authorList>
            <person name="Goeker M."/>
        </authorList>
    </citation>
    <scope>NUCLEOTIDE SEQUENCE [LARGE SCALE GENOMIC DNA]</scope>
    <source>
        <strain evidence="17 18">DSM 16097</strain>
    </source>
</reference>
<evidence type="ECO:0000256" key="8">
    <source>
        <dbReference type="ARBA" id="ARBA00023166"/>
    </source>
</evidence>
<dbReference type="AlphaFoldDB" id="A0A316GLM0"/>
<dbReference type="EC" id="5.3.3.1" evidence="11"/>
<dbReference type="EMBL" id="QGGW01000002">
    <property type="protein sequence ID" value="PWK61486.1"/>
    <property type="molecule type" value="Genomic_DNA"/>
</dbReference>
<dbReference type="Gene3D" id="3.50.50.60">
    <property type="entry name" value="FAD/NAD(P)-binding domain"/>
    <property type="match status" value="1"/>
</dbReference>
<evidence type="ECO:0000313" key="17">
    <source>
        <dbReference type="EMBL" id="PWK61486.1"/>
    </source>
</evidence>
<evidence type="ECO:0000256" key="6">
    <source>
        <dbReference type="ARBA" id="ARBA00023002"/>
    </source>
</evidence>
<evidence type="ECO:0000256" key="9">
    <source>
        <dbReference type="ARBA" id="ARBA00023221"/>
    </source>
</evidence>
<comment type="pathway">
    <text evidence="12">Steroid metabolism; cholesterol degradation.</text>
</comment>
<evidence type="ECO:0000256" key="15">
    <source>
        <dbReference type="ARBA" id="ARBA00049778"/>
    </source>
</evidence>
<evidence type="ECO:0000256" key="5">
    <source>
        <dbReference type="ARBA" id="ARBA00022827"/>
    </source>
</evidence>
<dbReference type="GO" id="GO:0008203">
    <property type="term" value="P:cholesterol metabolic process"/>
    <property type="evidence" value="ECO:0007669"/>
    <property type="project" value="UniProtKB-KW"/>
</dbReference>
<keyword evidence="3" id="KW-0153">Cholesterol metabolism</keyword>
<comment type="similarity">
    <text evidence="2">Belongs to the GMC oxidoreductase family.</text>
</comment>
<dbReference type="InterPro" id="IPR036188">
    <property type="entry name" value="FAD/NAD-bd_sf"/>
</dbReference>
<dbReference type="Proteomes" id="UP000245708">
    <property type="component" value="Unassembled WGS sequence"/>
</dbReference>
<keyword evidence="8" id="KW-1207">Sterol metabolism</keyword>
<keyword evidence="18" id="KW-1185">Reference proteome</keyword>
<evidence type="ECO:0000313" key="18">
    <source>
        <dbReference type="Proteomes" id="UP000245708"/>
    </source>
</evidence>
<keyword evidence="4" id="KW-0285">Flavoprotein</keyword>
<protein>
    <recommendedName>
        <fullName evidence="14">Cholesterol oxidase</fullName>
        <ecNumber evidence="13">1.1.3.6</ecNumber>
        <ecNumber evidence="11">5.3.3.1</ecNumber>
    </recommendedName>
    <alternativeName>
        <fullName evidence="15">Cholesterol isomerase</fullName>
    </alternativeName>
</protein>
<evidence type="ECO:0000256" key="2">
    <source>
        <dbReference type="ARBA" id="ARBA00010790"/>
    </source>
</evidence>
<organism evidence="17 18">
    <name type="scientific">Roseicyclus mahoneyensis</name>
    <dbReference type="NCBI Taxonomy" id="164332"/>
    <lineage>
        <taxon>Bacteria</taxon>
        <taxon>Pseudomonadati</taxon>
        <taxon>Pseudomonadota</taxon>
        <taxon>Alphaproteobacteria</taxon>
        <taxon>Rhodobacterales</taxon>
        <taxon>Roseobacteraceae</taxon>
        <taxon>Roseicyclus</taxon>
    </lineage>
</organism>
<gene>
    <name evidence="17" type="ORF">C7455_102175</name>
</gene>
<keyword evidence="7" id="KW-0443">Lipid metabolism</keyword>
<dbReference type="SUPFAM" id="SSF51905">
    <property type="entry name" value="FAD/NAD(P)-binding domain"/>
    <property type="match status" value="1"/>
</dbReference>
<dbReference type="SUPFAM" id="SSF54373">
    <property type="entry name" value="FAD-linked reductases, C-terminal domain"/>
    <property type="match status" value="1"/>
</dbReference>
<keyword evidence="5" id="KW-0274">FAD</keyword>
<comment type="caution">
    <text evidence="17">The sequence shown here is derived from an EMBL/GenBank/DDBJ whole genome shotgun (WGS) entry which is preliminary data.</text>
</comment>
<dbReference type="PANTHER" id="PTHR47470:SF1">
    <property type="entry name" value="FAD-DEPENDENT OXIDOREDUCTASE 2 FAD BINDING DOMAIN-CONTAINING PROTEIN"/>
    <property type="match status" value="1"/>
</dbReference>
<dbReference type="EC" id="1.1.3.6" evidence="13"/>
<evidence type="ECO:0000256" key="3">
    <source>
        <dbReference type="ARBA" id="ARBA00022548"/>
    </source>
</evidence>
<evidence type="ECO:0000256" key="1">
    <source>
        <dbReference type="ARBA" id="ARBA00001974"/>
    </source>
</evidence>
<dbReference type="RefSeq" id="WP_109666447.1">
    <property type="nucleotide sequence ID" value="NZ_QGGW01000002.1"/>
</dbReference>
<dbReference type="Gene3D" id="3.30.410.10">
    <property type="entry name" value="Cholesterol Oxidase, domain 2"/>
    <property type="match status" value="1"/>
</dbReference>
<dbReference type="GO" id="GO:0016995">
    <property type="term" value="F:cholesterol oxidase activity"/>
    <property type="evidence" value="ECO:0007669"/>
    <property type="project" value="UniProtKB-EC"/>
</dbReference>
<name>A0A316GLM0_9RHOB</name>
<keyword evidence="9" id="KW-0753">Steroid metabolism</keyword>
<dbReference type="OrthoDB" id="9798604at2"/>
<feature type="domain" description="Glucose-methanol-choline oxidoreductase C-terminal" evidence="16">
    <location>
        <begin position="403"/>
        <end position="483"/>
    </location>
</feature>